<dbReference type="SUPFAM" id="SSF56112">
    <property type="entry name" value="Protein kinase-like (PK-like)"/>
    <property type="match status" value="1"/>
</dbReference>
<keyword evidence="2" id="KW-0547">Nucleotide-binding</keyword>
<comment type="caution">
    <text evidence="6">The sequence shown here is derived from an EMBL/GenBank/DDBJ whole genome shotgun (WGS) entry which is preliminary data.</text>
</comment>
<keyword evidence="7" id="KW-1185">Reference proteome</keyword>
<dbReference type="EC" id="2.7.11.1" evidence="6"/>
<dbReference type="Pfam" id="PF00069">
    <property type="entry name" value="Pkinase"/>
    <property type="match status" value="1"/>
</dbReference>
<dbReference type="PROSITE" id="PS00108">
    <property type="entry name" value="PROTEIN_KINASE_ST"/>
    <property type="match status" value="1"/>
</dbReference>
<keyword evidence="3 6" id="KW-0418">Kinase</keyword>
<keyword evidence="1 6" id="KW-0808">Transferase</keyword>
<evidence type="ECO:0000256" key="3">
    <source>
        <dbReference type="ARBA" id="ARBA00022777"/>
    </source>
</evidence>
<dbReference type="PANTHER" id="PTHR43289">
    <property type="entry name" value="MITOGEN-ACTIVATED PROTEIN KINASE KINASE KINASE 20-RELATED"/>
    <property type="match status" value="1"/>
</dbReference>
<dbReference type="AlphaFoldDB" id="A0A5C5XGU1"/>
<protein>
    <submittedName>
        <fullName evidence="6">Serine/threonine-protein kinase Pkn1</fullName>
        <ecNumber evidence="6">2.7.11.1</ecNumber>
    </submittedName>
</protein>
<organism evidence="6 7">
    <name type="scientific">Rubinisphaera italica</name>
    <dbReference type="NCBI Taxonomy" id="2527969"/>
    <lineage>
        <taxon>Bacteria</taxon>
        <taxon>Pseudomonadati</taxon>
        <taxon>Planctomycetota</taxon>
        <taxon>Planctomycetia</taxon>
        <taxon>Planctomycetales</taxon>
        <taxon>Planctomycetaceae</taxon>
        <taxon>Rubinisphaera</taxon>
    </lineage>
</organism>
<evidence type="ECO:0000259" key="5">
    <source>
        <dbReference type="PROSITE" id="PS50011"/>
    </source>
</evidence>
<dbReference type="InterPro" id="IPR000719">
    <property type="entry name" value="Prot_kinase_dom"/>
</dbReference>
<dbReference type="InterPro" id="IPR008271">
    <property type="entry name" value="Ser/Thr_kinase_AS"/>
</dbReference>
<evidence type="ECO:0000256" key="2">
    <source>
        <dbReference type="ARBA" id="ARBA00022741"/>
    </source>
</evidence>
<dbReference type="EMBL" id="SJPG01000001">
    <property type="protein sequence ID" value="TWT61503.1"/>
    <property type="molecule type" value="Genomic_DNA"/>
</dbReference>
<evidence type="ECO:0000313" key="6">
    <source>
        <dbReference type="EMBL" id="TWT61503.1"/>
    </source>
</evidence>
<dbReference type="InterPro" id="IPR011009">
    <property type="entry name" value="Kinase-like_dom_sf"/>
</dbReference>
<dbReference type="PROSITE" id="PS50011">
    <property type="entry name" value="PROTEIN_KINASE_DOM"/>
    <property type="match status" value="1"/>
</dbReference>
<gene>
    <name evidence="6" type="primary">pkn1_4</name>
    <name evidence="6" type="ORF">Pan54_22390</name>
</gene>
<dbReference type="OrthoDB" id="6111975at2"/>
<reference evidence="6 7" key="1">
    <citation type="submission" date="2019-02" db="EMBL/GenBank/DDBJ databases">
        <title>Deep-cultivation of Planctomycetes and their phenomic and genomic characterization uncovers novel biology.</title>
        <authorList>
            <person name="Wiegand S."/>
            <person name="Jogler M."/>
            <person name="Boedeker C."/>
            <person name="Pinto D."/>
            <person name="Vollmers J."/>
            <person name="Rivas-Marin E."/>
            <person name="Kohn T."/>
            <person name="Peeters S.H."/>
            <person name="Heuer A."/>
            <person name="Rast P."/>
            <person name="Oberbeckmann S."/>
            <person name="Bunk B."/>
            <person name="Jeske O."/>
            <person name="Meyerdierks A."/>
            <person name="Storesund J.E."/>
            <person name="Kallscheuer N."/>
            <person name="Luecker S."/>
            <person name="Lage O.M."/>
            <person name="Pohl T."/>
            <person name="Merkel B.J."/>
            <person name="Hornburger P."/>
            <person name="Mueller R.-W."/>
            <person name="Bruemmer F."/>
            <person name="Labrenz M."/>
            <person name="Spormann A.M."/>
            <person name="Op Den Camp H."/>
            <person name="Overmann J."/>
            <person name="Amann R."/>
            <person name="Jetten M.S.M."/>
            <person name="Mascher T."/>
            <person name="Medema M.H."/>
            <person name="Devos D.P."/>
            <person name="Kaster A.-K."/>
            <person name="Ovreas L."/>
            <person name="Rohde M."/>
            <person name="Galperin M.Y."/>
            <person name="Jogler C."/>
        </authorList>
    </citation>
    <scope>NUCLEOTIDE SEQUENCE [LARGE SCALE GENOMIC DNA]</scope>
    <source>
        <strain evidence="6 7">Pan54</strain>
    </source>
</reference>
<evidence type="ECO:0000256" key="1">
    <source>
        <dbReference type="ARBA" id="ARBA00022679"/>
    </source>
</evidence>
<evidence type="ECO:0000256" key="4">
    <source>
        <dbReference type="ARBA" id="ARBA00022840"/>
    </source>
</evidence>
<evidence type="ECO:0000313" key="7">
    <source>
        <dbReference type="Proteomes" id="UP000316095"/>
    </source>
</evidence>
<dbReference type="GO" id="GO:0005524">
    <property type="term" value="F:ATP binding"/>
    <property type="evidence" value="ECO:0007669"/>
    <property type="project" value="UniProtKB-KW"/>
</dbReference>
<name>A0A5C5XGU1_9PLAN</name>
<proteinExistence type="predicted"/>
<dbReference type="GO" id="GO:0004674">
    <property type="term" value="F:protein serine/threonine kinase activity"/>
    <property type="evidence" value="ECO:0007669"/>
    <property type="project" value="UniProtKB-EC"/>
</dbReference>
<dbReference type="Gene3D" id="1.10.510.10">
    <property type="entry name" value="Transferase(Phosphotransferase) domain 1"/>
    <property type="match status" value="1"/>
</dbReference>
<dbReference type="PANTHER" id="PTHR43289:SF6">
    <property type="entry name" value="SERINE_THREONINE-PROTEIN KINASE NEKL-3"/>
    <property type="match status" value="1"/>
</dbReference>
<keyword evidence="4" id="KW-0067">ATP-binding</keyword>
<sequence length="472" mass="54192">MTMDSKKSSADRHPKTTHEISAIFLKQYPLCFQKFLRDIENESANDLIVYLEYDPVEEADRDKVFYQLMSYVVKTCLDQGTLKDEQEYTSKYPSFRDVIKKCFSSLLKISQKTEVEEFLTSGGMGDIYKGRYYLYEGSRVWNPCIIKIARHEDIKNYQQQQFTTYGHSIDFEQAQKDLSDRFFREVNITNKIGQPWGVQAYEAGWVSGRSHNGVFLCLEFIDGLNFKQFHEKLQQQCGASLSVGAICELIAQVAEAMQRFHNFIIHRDIKPQNLMVVLRGGDGHRFARVIDFGIAKYVEKDNSIFHNISESFNINDVENAKRENCFRGTPDYAPPEQFFDSTGVDCLVDLYALGCTMFELLDVSNAPPLCSQGYSSGANARDLNALQKLHEQGLPEVKFRHKDNPKVRQVLKKMTAPNLMLRYQNAARLLEDLAPLRNHEQLAQAVQAIADNTEYKNPDAKRSWSIKSLLGR</sequence>
<feature type="domain" description="Protein kinase" evidence="5">
    <location>
        <begin position="113"/>
        <end position="442"/>
    </location>
</feature>
<dbReference type="SMART" id="SM00220">
    <property type="entry name" value="S_TKc"/>
    <property type="match status" value="1"/>
</dbReference>
<accession>A0A5C5XGU1</accession>
<dbReference type="Proteomes" id="UP000316095">
    <property type="component" value="Unassembled WGS sequence"/>
</dbReference>
<dbReference type="CDD" id="cd14014">
    <property type="entry name" value="STKc_PknB_like"/>
    <property type="match status" value="1"/>
</dbReference>